<feature type="domain" description="Methyltransferase" evidence="3">
    <location>
        <begin position="96"/>
        <end position="182"/>
    </location>
</feature>
<accession>A0A7X2XWY0</accession>
<dbReference type="Gene3D" id="3.40.50.150">
    <property type="entry name" value="Vaccinia Virus protein VP39"/>
    <property type="match status" value="1"/>
</dbReference>
<evidence type="ECO:0000259" key="4">
    <source>
        <dbReference type="Pfam" id="PF21302"/>
    </source>
</evidence>
<evidence type="ECO:0000256" key="2">
    <source>
        <dbReference type="PIRSR" id="PIRSR018249-2"/>
    </source>
</evidence>
<keyword evidence="5" id="KW-0489">Methyltransferase</keyword>
<feature type="binding site" evidence="2">
    <location>
        <position position="193"/>
    </location>
    <ligand>
        <name>S-adenosyl-L-methionine</name>
        <dbReference type="ChEBI" id="CHEBI:59789"/>
    </ligand>
</feature>
<feature type="binding site" evidence="2">
    <location>
        <position position="79"/>
    </location>
    <ligand>
        <name>S-adenosyl-L-methionine</name>
        <dbReference type="ChEBI" id="CHEBI:59789"/>
    </ligand>
</feature>
<feature type="binding site" evidence="1">
    <location>
        <position position="23"/>
    </location>
    <ligand>
        <name>Zn(2+)</name>
        <dbReference type="ChEBI" id="CHEBI:29105"/>
    </ligand>
</feature>
<sequence length="285" mass="31830">MNKIELASQFVAAHQGQFRCPVCHGQLDLVKNGTVRCVNDHTFDFSKKGTLFLINAPVKTEYTDEMLRYRNQMLTAGFFEPMLRAVSAHLRHGGLVLDAGCGEGTTTKWLAEQNQNDTYVGLDISKPAINIAGSGTVSSLKPLFMVGDLAQLPFGDEQVTDIVNILSPANYQEFDRVLQSGGRLIKVIPNRHYLQELRALVYPEGEHATYDNAPVKEHFLAHYGQVDFTDIHYEFKLTPALFKALFEMTPLTWQAAERKEAILNQGLDHITADFEVGVVTKTTTL</sequence>
<evidence type="ECO:0000313" key="5">
    <source>
        <dbReference type="EMBL" id="MTV83124.1"/>
    </source>
</evidence>
<dbReference type="InterPro" id="IPR029063">
    <property type="entry name" value="SAM-dependent_MTases_sf"/>
</dbReference>
<dbReference type="AlphaFoldDB" id="A0A7X2XWY0"/>
<gene>
    <name evidence="5" type="ORF">GM612_10900</name>
</gene>
<dbReference type="EMBL" id="WNJO01000017">
    <property type="protein sequence ID" value="MTV83124.1"/>
    <property type="molecule type" value="Genomic_DNA"/>
</dbReference>
<dbReference type="InterPro" id="IPR041698">
    <property type="entry name" value="Methyltransf_25"/>
</dbReference>
<dbReference type="RefSeq" id="WP_343031897.1">
    <property type="nucleotide sequence ID" value="NZ_WNJO01000017.1"/>
</dbReference>
<dbReference type="PIRSF" id="PIRSF018249">
    <property type="entry name" value="MyrA_prd"/>
    <property type="match status" value="1"/>
</dbReference>
<name>A0A7X2XWY0_9LACO</name>
<evidence type="ECO:0000313" key="6">
    <source>
        <dbReference type="Proteomes" id="UP000466388"/>
    </source>
</evidence>
<comment type="caution">
    <text evidence="5">The sequence shown here is derived from an EMBL/GenBank/DDBJ whole genome shotgun (WGS) entry which is preliminary data.</text>
</comment>
<organism evidence="5 6">
    <name type="scientific">Secundilactobacillus folii</name>
    <dbReference type="NCBI Taxonomy" id="2678357"/>
    <lineage>
        <taxon>Bacteria</taxon>
        <taxon>Bacillati</taxon>
        <taxon>Bacillota</taxon>
        <taxon>Bacilli</taxon>
        <taxon>Lactobacillales</taxon>
        <taxon>Lactobacillaceae</taxon>
        <taxon>Secundilactobacillus</taxon>
    </lineage>
</organism>
<dbReference type="Pfam" id="PF21302">
    <property type="entry name" value="Zn_ribbon_RlmA"/>
    <property type="match status" value="1"/>
</dbReference>
<dbReference type="InterPro" id="IPR016718">
    <property type="entry name" value="rRNA_m1G-MeTrfase_A_prd"/>
</dbReference>
<evidence type="ECO:0000259" key="3">
    <source>
        <dbReference type="Pfam" id="PF13649"/>
    </source>
</evidence>
<keyword evidence="6" id="KW-1185">Reference proteome</keyword>
<feature type="binding site" evidence="1">
    <location>
        <position position="41"/>
    </location>
    <ligand>
        <name>Zn(2+)</name>
        <dbReference type="ChEBI" id="CHEBI:29105"/>
    </ligand>
</feature>
<keyword evidence="5" id="KW-0808">Transferase</keyword>
<dbReference type="InterPro" id="IPR048647">
    <property type="entry name" value="RlmA_N"/>
</dbReference>
<dbReference type="GO" id="GO:0046872">
    <property type="term" value="F:metal ion binding"/>
    <property type="evidence" value="ECO:0007669"/>
    <property type="project" value="UniProtKB-KW"/>
</dbReference>
<dbReference type="GO" id="GO:0032259">
    <property type="term" value="P:methylation"/>
    <property type="evidence" value="ECO:0007669"/>
    <property type="project" value="UniProtKB-KW"/>
</dbReference>
<protein>
    <submittedName>
        <fullName evidence="5">Methyltransferase domain-containing protein</fullName>
    </submittedName>
</protein>
<evidence type="ECO:0000256" key="1">
    <source>
        <dbReference type="PIRSR" id="PIRSR018249-1"/>
    </source>
</evidence>
<feature type="domain" description="23S rRNA (guanine(745)-N(1))-methyltransferase N-terminal" evidence="4">
    <location>
        <begin position="18"/>
        <end position="54"/>
    </location>
</feature>
<dbReference type="SUPFAM" id="SSF53335">
    <property type="entry name" value="S-adenosyl-L-methionine-dependent methyltransferases"/>
    <property type="match status" value="1"/>
</dbReference>
<reference evidence="5 6" key="1">
    <citation type="submission" date="2019-11" db="EMBL/GenBank/DDBJ databases">
        <title>Lactobacillus sp. nov. CRM56-3, isolated from fermented tea leaves.</title>
        <authorList>
            <person name="Phuengjayaem S."/>
            <person name="Tanasupawat S."/>
        </authorList>
    </citation>
    <scope>NUCLEOTIDE SEQUENCE [LARGE SCALE GENOMIC DNA]</scope>
    <source>
        <strain evidence="5 6">CRM56-3</strain>
    </source>
</reference>
<keyword evidence="1" id="KW-0862">Zinc</keyword>
<feature type="binding site" evidence="1">
    <location>
        <position position="37"/>
    </location>
    <ligand>
        <name>Zn(2+)</name>
        <dbReference type="ChEBI" id="CHEBI:29105"/>
    </ligand>
</feature>
<keyword evidence="1" id="KW-0479">Metal-binding</keyword>
<keyword evidence="2" id="KW-0949">S-adenosyl-L-methionine</keyword>
<dbReference type="Pfam" id="PF13649">
    <property type="entry name" value="Methyltransf_25"/>
    <property type="match status" value="1"/>
</dbReference>
<dbReference type="Proteomes" id="UP000466388">
    <property type="component" value="Unassembled WGS sequence"/>
</dbReference>
<feature type="binding site" evidence="1">
    <location>
        <position position="20"/>
    </location>
    <ligand>
        <name>Zn(2+)</name>
        <dbReference type="ChEBI" id="CHEBI:29105"/>
    </ligand>
</feature>
<dbReference type="CDD" id="cd02440">
    <property type="entry name" value="AdoMet_MTases"/>
    <property type="match status" value="1"/>
</dbReference>
<proteinExistence type="predicted"/>
<feature type="binding site" evidence="2">
    <location>
        <begin position="103"/>
        <end position="104"/>
    </location>
    <ligand>
        <name>S-adenosyl-L-methionine</name>
        <dbReference type="ChEBI" id="CHEBI:59789"/>
    </ligand>
</feature>
<dbReference type="GO" id="GO:0008168">
    <property type="term" value="F:methyltransferase activity"/>
    <property type="evidence" value="ECO:0007669"/>
    <property type="project" value="UniProtKB-KW"/>
</dbReference>